<comment type="caution">
    <text evidence="1">The sequence shown here is derived from an EMBL/GenBank/DDBJ whole genome shotgun (WGS) entry which is preliminary data.</text>
</comment>
<evidence type="ECO:0000313" key="2">
    <source>
        <dbReference type="Proteomes" id="UP000478064"/>
    </source>
</evidence>
<sequence>MFMPRSPTLLCQHTPTLAVFDPRGLQVRTVSFCRSAETGPADERINRNAYDAMGRLQAQWDPRLWALHSQGAPANVNVVYSLTQKSVYSGCSDAGERTHLFNDAQQCVQQWDSQSRLRLSVFDSSMRIKATFEEGICSARYEYADGRDEFSGHNQCGRLIRHDDSAGTQTFNEFAINGGVTSQTRRFLRDLVEPDWPLQWQEREELLEPLTQQATTTWVYNAQNDSVAQKDAKGNQQFFRYSIAGQLQSVSVQLNNQSAPQCVVSAIGYNAQNKIEQEVTGNGVTSTVQYCPASGRMIRIKAQRSSGFVLQDVHYQHDPVGNIISADDAVSSTRYFANQRVEPVNRYAYDSVYQLIEATGWEAGGLNKGPFFNRFADTRAVSNYRQTYTYDASGNVLSLVHVGPQSHSQVMTIAQYSNRALPEREGGAPTEEEIAAAFDGNGNRLMLQAGQSMMWDSHNQLREVHPVARPDGNNDSELYVYGANALRCRKVRLLQTKARTLISETRYLPGLELRTCAVTQKVVQEIRINAGRTRAWVLQCITPPEGANDPVLYCLTDHLGSDCIELDSEARIISQETYHPFGTTAWFAGRNEVECRYKTRHYSGREQDATGLVYYGLRYYAPWLMHWLNPDPLSDIDGLNLYRFVRNNPVTLLDVLGALPTDDEADVEVALEAVESSDHFYEQITYEGIDSRAADDASNSYKTEGIAQRLFDLDYQSFSGGKREFNMINTVDLESGLVSTDMTARDGFQAVAGFFVNVYTPSKWVFKENFRESYAGQQFFANDITRHQYRLVSKAMGFFGKLPSMIVRFDVQNYRTLKETSGLENHHEEMHRVFLGNTPNGKSTARILKDFGLRATGVERKNEHGLQNFYISVVPDFFNPTLAWKSAVKRTIASRKPYGGNASRVGRS</sequence>
<dbReference type="PANTHER" id="PTHR32305">
    <property type="match status" value="1"/>
</dbReference>
<dbReference type="Proteomes" id="UP000478064">
    <property type="component" value="Unassembled WGS sequence"/>
</dbReference>
<organism evidence="1 2">
    <name type="scientific">Pseudomonas helleri</name>
    <dbReference type="NCBI Taxonomy" id="1608996"/>
    <lineage>
        <taxon>Bacteria</taxon>
        <taxon>Pseudomonadati</taxon>
        <taxon>Pseudomonadota</taxon>
        <taxon>Gammaproteobacteria</taxon>
        <taxon>Pseudomonadales</taxon>
        <taxon>Pseudomonadaceae</taxon>
        <taxon>Pseudomonas</taxon>
    </lineage>
</organism>
<dbReference type="Gene3D" id="2.180.10.10">
    <property type="entry name" value="RHS repeat-associated core"/>
    <property type="match status" value="1"/>
</dbReference>
<protein>
    <submittedName>
        <fullName evidence="1">Toxin</fullName>
    </submittedName>
</protein>
<accession>A0A6L5HQ28</accession>
<name>A0A6L5HQ28_9PSED</name>
<dbReference type="InterPro" id="IPR050708">
    <property type="entry name" value="T6SS_VgrG/RHS"/>
</dbReference>
<dbReference type="NCBIfam" id="TIGR03696">
    <property type="entry name" value="Rhs_assc_core"/>
    <property type="match status" value="1"/>
</dbReference>
<dbReference type="EMBL" id="WIVU01000009">
    <property type="protein sequence ID" value="MQU05383.1"/>
    <property type="molecule type" value="Genomic_DNA"/>
</dbReference>
<dbReference type="InterPro" id="IPR022385">
    <property type="entry name" value="Rhs_assc_core"/>
</dbReference>
<dbReference type="AlphaFoldDB" id="A0A6L5HQ28"/>
<proteinExistence type="predicted"/>
<evidence type="ECO:0000313" key="1">
    <source>
        <dbReference type="EMBL" id="MQU05383.1"/>
    </source>
</evidence>
<dbReference type="PANTHER" id="PTHR32305:SF15">
    <property type="entry name" value="PROTEIN RHSA-RELATED"/>
    <property type="match status" value="1"/>
</dbReference>
<reference evidence="1 2" key="1">
    <citation type="submission" date="2019-10" db="EMBL/GenBank/DDBJ databases">
        <title>Evaluation of single-gene subtyping targets for Pseudomonas.</title>
        <authorList>
            <person name="Reichler S.J."/>
            <person name="Orsi R.H."/>
            <person name="Wiedmann M."/>
            <person name="Martin N.H."/>
            <person name="Murphy S.I."/>
        </authorList>
    </citation>
    <scope>NUCLEOTIDE SEQUENCE [LARGE SCALE GENOMIC DNA]</scope>
    <source>
        <strain evidence="1 2">FSL R10-1637</strain>
    </source>
</reference>
<gene>
    <name evidence="1" type="ORF">GHO27_06745</name>
</gene>